<dbReference type="STRING" id="93759.A0A1R3HDS4"/>
<accession>A0A1R3HDS4</accession>
<comment type="caution">
    <text evidence="2">The sequence shown here is derived from an EMBL/GenBank/DDBJ whole genome shotgun (WGS) entry which is preliminary data.</text>
</comment>
<dbReference type="Proteomes" id="UP000187203">
    <property type="component" value="Unassembled WGS sequence"/>
</dbReference>
<dbReference type="InterPro" id="IPR004314">
    <property type="entry name" value="Neprosin"/>
</dbReference>
<feature type="domain" description="Neprosin PEP catalytic" evidence="1">
    <location>
        <begin position="1"/>
        <end position="116"/>
    </location>
</feature>
<dbReference type="EMBL" id="AWUE01020384">
    <property type="protein sequence ID" value="OMO68487.1"/>
    <property type="molecule type" value="Genomic_DNA"/>
</dbReference>
<dbReference type="InterPro" id="IPR053168">
    <property type="entry name" value="Glutamic_endopeptidase"/>
</dbReference>
<dbReference type="PROSITE" id="PS52045">
    <property type="entry name" value="NEPROSIN_PEP_CD"/>
    <property type="match status" value="1"/>
</dbReference>
<proteinExistence type="predicted"/>
<evidence type="ECO:0000313" key="2">
    <source>
        <dbReference type="EMBL" id="OMO68487.1"/>
    </source>
</evidence>
<name>A0A1R3HDS4_9ROSI</name>
<dbReference type="OrthoDB" id="1858978at2759"/>
<keyword evidence="3" id="KW-1185">Reference proteome</keyword>
<organism evidence="2 3">
    <name type="scientific">Corchorus olitorius</name>
    <dbReference type="NCBI Taxonomy" id="93759"/>
    <lineage>
        <taxon>Eukaryota</taxon>
        <taxon>Viridiplantae</taxon>
        <taxon>Streptophyta</taxon>
        <taxon>Embryophyta</taxon>
        <taxon>Tracheophyta</taxon>
        <taxon>Spermatophyta</taxon>
        <taxon>Magnoliopsida</taxon>
        <taxon>eudicotyledons</taxon>
        <taxon>Gunneridae</taxon>
        <taxon>Pentapetalae</taxon>
        <taxon>rosids</taxon>
        <taxon>malvids</taxon>
        <taxon>Malvales</taxon>
        <taxon>Malvaceae</taxon>
        <taxon>Grewioideae</taxon>
        <taxon>Apeibeae</taxon>
        <taxon>Corchorus</taxon>
    </lineage>
</organism>
<gene>
    <name evidence="2" type="ORF">COLO4_29631</name>
</gene>
<reference evidence="3" key="1">
    <citation type="submission" date="2013-09" db="EMBL/GenBank/DDBJ databases">
        <title>Corchorus olitorius genome sequencing.</title>
        <authorList>
            <person name="Alam M."/>
            <person name="Haque M.S."/>
            <person name="Islam M.S."/>
            <person name="Emdad E.M."/>
            <person name="Islam M.M."/>
            <person name="Ahmed B."/>
            <person name="Halim A."/>
            <person name="Hossen Q.M.M."/>
            <person name="Hossain M.Z."/>
            <person name="Ahmed R."/>
            <person name="Khan M.M."/>
            <person name="Islam R."/>
            <person name="Rashid M.M."/>
            <person name="Khan S.A."/>
            <person name="Rahman M.S."/>
            <person name="Alam M."/>
            <person name="Yahiya A.S."/>
            <person name="Khan M.S."/>
            <person name="Azam M.S."/>
            <person name="Haque T."/>
            <person name="Lashkar M.Z.H."/>
            <person name="Akhand A.I."/>
            <person name="Morshed G."/>
            <person name="Roy S."/>
            <person name="Uddin K.S."/>
            <person name="Rabeya T."/>
            <person name="Hossain A.S."/>
            <person name="Chowdhury A."/>
            <person name="Snigdha A.R."/>
            <person name="Mortoza M.S."/>
            <person name="Matin S.A."/>
            <person name="Hoque S.M.E."/>
            <person name="Islam M.K."/>
            <person name="Roy D.K."/>
            <person name="Haider R."/>
            <person name="Moosa M.M."/>
            <person name="Elias S.M."/>
            <person name="Hasan A.M."/>
            <person name="Jahan S."/>
            <person name="Shafiuddin M."/>
            <person name="Mahmood N."/>
            <person name="Shommy N.S."/>
        </authorList>
    </citation>
    <scope>NUCLEOTIDE SEQUENCE [LARGE SCALE GENOMIC DNA]</scope>
    <source>
        <strain evidence="3">cv. O-4</strain>
    </source>
</reference>
<protein>
    <recommendedName>
        <fullName evidence="1">Neprosin PEP catalytic domain-containing protein</fullName>
    </recommendedName>
</protein>
<dbReference type="AlphaFoldDB" id="A0A1R3HDS4"/>
<dbReference type="Pfam" id="PF03080">
    <property type="entry name" value="Neprosin"/>
    <property type="match status" value="1"/>
</dbReference>
<dbReference type="PANTHER" id="PTHR31589:SF110">
    <property type="entry name" value="PROTEIN, PUTATIVE (DUF239)-RELATED"/>
    <property type="match status" value="1"/>
</dbReference>
<dbReference type="PANTHER" id="PTHR31589">
    <property type="entry name" value="PROTEIN, PUTATIVE (DUF239)-RELATED-RELATED"/>
    <property type="match status" value="1"/>
</dbReference>
<sequence length="117" mass="13394">MSNWITYIGYWPKELLPKLSKGANHVAWGGIAIADKQGNSPPMGSGHMPNDDYKRCCYFKYIKFLNNERQFLTPDDNAIIRHVDKSGCYGRVDKRHCGKLKVPYCIIFGRPVENVDD</sequence>
<evidence type="ECO:0000259" key="1">
    <source>
        <dbReference type="PROSITE" id="PS52045"/>
    </source>
</evidence>
<evidence type="ECO:0000313" key="3">
    <source>
        <dbReference type="Proteomes" id="UP000187203"/>
    </source>
</evidence>